<protein>
    <submittedName>
        <fullName evidence="3">CubicO group peptidase, beta-lactamase class C family</fullName>
    </submittedName>
</protein>
<gene>
    <name evidence="3" type="ORF">SAMN05216212_0804</name>
</gene>
<organism evidence="3 4">
    <name type="scientific">Microbulbifer yueqingensis</name>
    <dbReference type="NCBI Taxonomy" id="658219"/>
    <lineage>
        <taxon>Bacteria</taxon>
        <taxon>Pseudomonadati</taxon>
        <taxon>Pseudomonadota</taxon>
        <taxon>Gammaproteobacteria</taxon>
        <taxon>Cellvibrionales</taxon>
        <taxon>Microbulbiferaceae</taxon>
        <taxon>Microbulbifer</taxon>
    </lineage>
</organism>
<dbReference type="Proteomes" id="UP000199305">
    <property type="component" value="Unassembled WGS sequence"/>
</dbReference>
<name>A0A1G8VZE7_9GAMM</name>
<dbReference type="RefSeq" id="WP_091508855.1">
    <property type="nucleotide sequence ID" value="NZ_FNFH01000001.1"/>
</dbReference>
<dbReference type="InterPro" id="IPR050789">
    <property type="entry name" value="Diverse_Enzym_Activities"/>
</dbReference>
<accession>A0A1G8VZE7</accession>
<keyword evidence="1" id="KW-0732">Signal</keyword>
<dbReference type="OrthoDB" id="9814204at2"/>
<feature type="domain" description="Beta-lactamase-related" evidence="2">
    <location>
        <begin position="100"/>
        <end position="390"/>
    </location>
</feature>
<evidence type="ECO:0000313" key="4">
    <source>
        <dbReference type="Proteomes" id="UP000199305"/>
    </source>
</evidence>
<sequence>MTIKLNVTSLLTVALLGSISSFAAVSVKENNGLAKEANAAEAVLSFRDIPYLEKAFIDTAPADRKDELAVGELGIDGGNKDMLVKLAQEIADGKHGNFDSLLIAHKGKLLFESYYLRGRINLPHPQASATKAYTSLALGRAIQLGYLTMADLDKPLVSFLKDLDPTKFVEGAEKITLHKALTMRGGLRISKEQREEFKTNPSKLKGQSQVQALLEHSAPITLQSQSFSYGNFNPPLVMQVIDAVVPGTAQEFIKSELLDKMGIRNYRWRTADSGLPEAGWRASMTSRAMVKWGLLAMNKGKWNGEQLIPEAFIDKAINRIIYTGDDDVFGGGKDVSNQGYGYFWWSADLKYGNNSYFSASAQGGGGQYIILIEDLDLMVIVTAHDRDNSTLQITAERILPAFI</sequence>
<dbReference type="PANTHER" id="PTHR43283:SF7">
    <property type="entry name" value="BETA-LACTAMASE-RELATED DOMAIN-CONTAINING PROTEIN"/>
    <property type="match status" value="1"/>
</dbReference>
<reference evidence="4" key="1">
    <citation type="submission" date="2016-10" db="EMBL/GenBank/DDBJ databases">
        <authorList>
            <person name="Varghese N."/>
            <person name="Submissions S."/>
        </authorList>
    </citation>
    <scope>NUCLEOTIDE SEQUENCE [LARGE SCALE GENOMIC DNA]</scope>
    <source>
        <strain evidence="4">CGMCC 1.10658</strain>
    </source>
</reference>
<evidence type="ECO:0000256" key="1">
    <source>
        <dbReference type="SAM" id="SignalP"/>
    </source>
</evidence>
<dbReference type="PANTHER" id="PTHR43283">
    <property type="entry name" value="BETA-LACTAMASE-RELATED"/>
    <property type="match status" value="1"/>
</dbReference>
<dbReference type="InterPro" id="IPR001466">
    <property type="entry name" value="Beta-lactam-related"/>
</dbReference>
<dbReference type="Pfam" id="PF00144">
    <property type="entry name" value="Beta-lactamase"/>
    <property type="match status" value="1"/>
</dbReference>
<evidence type="ECO:0000313" key="3">
    <source>
        <dbReference type="EMBL" id="SDJ71481.1"/>
    </source>
</evidence>
<proteinExistence type="predicted"/>
<keyword evidence="4" id="KW-1185">Reference proteome</keyword>
<dbReference type="STRING" id="658219.SAMN05216212_0804"/>
<dbReference type="InterPro" id="IPR012338">
    <property type="entry name" value="Beta-lactam/transpept-like"/>
</dbReference>
<dbReference type="Gene3D" id="3.40.710.10">
    <property type="entry name" value="DD-peptidase/beta-lactamase superfamily"/>
    <property type="match status" value="1"/>
</dbReference>
<feature type="signal peptide" evidence="1">
    <location>
        <begin position="1"/>
        <end position="23"/>
    </location>
</feature>
<evidence type="ECO:0000259" key="2">
    <source>
        <dbReference type="Pfam" id="PF00144"/>
    </source>
</evidence>
<dbReference type="AlphaFoldDB" id="A0A1G8VZE7"/>
<dbReference type="EMBL" id="FNFH01000001">
    <property type="protein sequence ID" value="SDJ71481.1"/>
    <property type="molecule type" value="Genomic_DNA"/>
</dbReference>
<feature type="chain" id="PRO_5011569246" evidence="1">
    <location>
        <begin position="24"/>
        <end position="403"/>
    </location>
</feature>
<dbReference type="SUPFAM" id="SSF56601">
    <property type="entry name" value="beta-lactamase/transpeptidase-like"/>
    <property type="match status" value="1"/>
</dbReference>